<dbReference type="Gene3D" id="3.40.366.10">
    <property type="entry name" value="Malonyl-Coenzyme A Acyl Carrier Protein, domain 2"/>
    <property type="match status" value="1"/>
</dbReference>
<dbReference type="Pfam" id="PF00698">
    <property type="entry name" value="Acyl_transf_1"/>
    <property type="match status" value="1"/>
</dbReference>
<feature type="compositionally biased region" description="Acidic residues" evidence="8">
    <location>
        <begin position="1488"/>
        <end position="1499"/>
    </location>
</feature>
<comment type="similarity">
    <text evidence="2">Belongs to the ATP-dependent AMP-binding enzyme family.</text>
</comment>
<dbReference type="PANTHER" id="PTHR43775">
    <property type="entry name" value="FATTY ACID SYNTHASE"/>
    <property type="match status" value="1"/>
</dbReference>
<dbReference type="GO" id="GO:0017000">
    <property type="term" value="P:antibiotic biosynthetic process"/>
    <property type="evidence" value="ECO:0007669"/>
    <property type="project" value="UniProtKB-KW"/>
</dbReference>
<dbReference type="Pfam" id="PF02801">
    <property type="entry name" value="Ketoacyl-synt_C"/>
    <property type="match status" value="1"/>
</dbReference>
<dbReference type="SMART" id="SM00822">
    <property type="entry name" value="PKS_KR"/>
    <property type="match status" value="1"/>
</dbReference>
<dbReference type="InterPro" id="IPR020841">
    <property type="entry name" value="PKS_Beta-ketoAc_synthase_dom"/>
</dbReference>
<dbReference type="InterPro" id="IPR036736">
    <property type="entry name" value="ACP-like_sf"/>
</dbReference>
<dbReference type="Pfam" id="PF16197">
    <property type="entry name" value="KAsynt_C_assoc"/>
    <property type="match status" value="1"/>
</dbReference>
<dbReference type="InterPro" id="IPR029058">
    <property type="entry name" value="AB_hydrolase_fold"/>
</dbReference>
<accession>A0A7U3V0D7</accession>
<dbReference type="InterPro" id="IPR009081">
    <property type="entry name" value="PP-bd_ACP"/>
</dbReference>
<keyword evidence="12" id="KW-1185">Reference proteome</keyword>
<reference evidence="11 12" key="3">
    <citation type="journal article" date="2011" name="Nat. Chem. Biol.">
        <title>Reveromycin A biosynthesis uses RevG and RevJ for stereospecific spiroacetal formation.</title>
        <authorList>
            <person name="Takahashi S."/>
            <person name="Toyoda A."/>
            <person name="Sekiyama Y."/>
            <person name="Takagi H."/>
            <person name="Nogawa T."/>
            <person name="Uramoto M."/>
            <person name="Suzuki R."/>
            <person name="Koshino H."/>
            <person name="Kumano T."/>
            <person name="Panthee S."/>
            <person name="Dairi T."/>
            <person name="Ishikawa J."/>
            <person name="Ikeda H."/>
            <person name="Sakaki Y."/>
            <person name="Osada H."/>
        </authorList>
    </citation>
    <scope>NUCLEOTIDE SEQUENCE [LARGE SCALE GENOMIC DNA]</scope>
    <source>
        <strain evidence="11 12">SN-593</strain>
    </source>
</reference>
<evidence type="ECO:0000256" key="3">
    <source>
        <dbReference type="ARBA" id="ARBA00022450"/>
    </source>
</evidence>
<dbReference type="GO" id="GO:0004315">
    <property type="term" value="F:3-oxoacyl-[acyl-carrier-protein] synthase activity"/>
    <property type="evidence" value="ECO:0007669"/>
    <property type="project" value="InterPro"/>
</dbReference>
<evidence type="ECO:0000256" key="2">
    <source>
        <dbReference type="ARBA" id="ARBA00006432"/>
    </source>
</evidence>
<dbReference type="Proteomes" id="UP000595703">
    <property type="component" value="Chromosome"/>
</dbReference>
<dbReference type="SUPFAM" id="SSF55048">
    <property type="entry name" value="Probable ACP-binding domain of malonyl-CoA ACP transacylase"/>
    <property type="match status" value="1"/>
</dbReference>
<dbReference type="Gene3D" id="3.40.50.720">
    <property type="entry name" value="NAD(P)-binding Rossmann-like Domain"/>
    <property type="match status" value="1"/>
</dbReference>
<feature type="domain" description="Carrier" evidence="9">
    <location>
        <begin position="1394"/>
        <end position="1469"/>
    </location>
</feature>
<dbReference type="Gene3D" id="3.40.47.10">
    <property type="match status" value="1"/>
</dbReference>
<dbReference type="EMBL" id="AP018365">
    <property type="protein sequence ID" value="BBB01992.1"/>
    <property type="molecule type" value="Genomic_DNA"/>
</dbReference>
<dbReference type="InterPro" id="IPR016035">
    <property type="entry name" value="Acyl_Trfase/lysoPLipase"/>
</dbReference>
<evidence type="ECO:0000313" key="11">
    <source>
        <dbReference type="EMBL" id="BBB01992.1"/>
    </source>
</evidence>
<comment type="cofactor">
    <cofactor evidence="1">
        <name>pantetheine 4'-phosphate</name>
        <dbReference type="ChEBI" id="CHEBI:47942"/>
    </cofactor>
</comment>
<dbReference type="InterPro" id="IPR032821">
    <property type="entry name" value="PKS_assoc"/>
</dbReference>
<dbReference type="PROSITE" id="PS00606">
    <property type="entry name" value="KS3_1"/>
    <property type="match status" value="1"/>
</dbReference>
<dbReference type="InterPro" id="IPR016039">
    <property type="entry name" value="Thiolase-like"/>
</dbReference>
<dbReference type="PROSITE" id="PS52004">
    <property type="entry name" value="KS3_2"/>
    <property type="match status" value="1"/>
</dbReference>
<dbReference type="InterPro" id="IPR016036">
    <property type="entry name" value="Malonyl_transacylase_ACP-bd"/>
</dbReference>
<dbReference type="Pfam" id="PF00109">
    <property type="entry name" value="ketoacyl-synt"/>
    <property type="match status" value="1"/>
</dbReference>
<dbReference type="GO" id="GO:0006633">
    <property type="term" value="P:fatty acid biosynthetic process"/>
    <property type="evidence" value="ECO:0007669"/>
    <property type="project" value="InterPro"/>
</dbReference>
<dbReference type="InterPro" id="IPR014031">
    <property type="entry name" value="Ketoacyl_synth_C"/>
</dbReference>
<dbReference type="GO" id="GO:0005737">
    <property type="term" value="C:cytoplasm"/>
    <property type="evidence" value="ECO:0007669"/>
    <property type="project" value="TreeGrafter"/>
</dbReference>
<reference evidence="11 12" key="4">
    <citation type="journal article" date="2020" name="Sci. Rep.">
        <title>beta-carboline chemical signals induce reveromycin production through a LuxR family regulator in Streptomyces sp. SN-593.</title>
        <authorList>
            <person name="Panthee S."/>
            <person name="Kito N."/>
            <person name="Hayashi T."/>
            <person name="Shimizu T."/>
            <person name="Ishikawa J."/>
            <person name="Hamamoto H."/>
            <person name="Osada H."/>
            <person name="Takahashi S."/>
        </authorList>
    </citation>
    <scope>NUCLEOTIDE SEQUENCE [LARGE SCALE GENOMIC DNA]</scope>
    <source>
        <strain evidence="11 12">SN-593</strain>
    </source>
</reference>
<dbReference type="PROSITE" id="PS50075">
    <property type="entry name" value="CARRIER"/>
    <property type="match status" value="1"/>
</dbReference>
<dbReference type="GO" id="GO:0071770">
    <property type="term" value="P:DIM/DIP cell wall layer assembly"/>
    <property type="evidence" value="ECO:0007669"/>
    <property type="project" value="TreeGrafter"/>
</dbReference>
<feature type="compositionally biased region" description="Low complexity" evidence="8">
    <location>
        <begin position="1469"/>
        <end position="1487"/>
    </location>
</feature>
<protein>
    <submittedName>
        <fullName evidence="11">Putative modular polyketide synthase</fullName>
    </submittedName>
</protein>
<feature type="compositionally biased region" description="Low complexity" evidence="8">
    <location>
        <begin position="1362"/>
        <end position="1377"/>
    </location>
</feature>
<keyword evidence="3" id="KW-0596">Phosphopantetheine</keyword>
<dbReference type="SUPFAM" id="SSF53901">
    <property type="entry name" value="Thiolase-like"/>
    <property type="match status" value="1"/>
</dbReference>
<dbReference type="GO" id="GO:0004312">
    <property type="term" value="F:fatty acid synthase activity"/>
    <property type="evidence" value="ECO:0007669"/>
    <property type="project" value="TreeGrafter"/>
</dbReference>
<name>A0A7U3V0D7_9ACTN</name>
<keyword evidence="5" id="KW-0808">Transferase</keyword>
<dbReference type="InterPro" id="IPR036291">
    <property type="entry name" value="NAD(P)-bd_dom_sf"/>
</dbReference>
<feature type="domain" description="Ketosynthase family 3 (KS3)" evidence="10">
    <location>
        <begin position="11"/>
        <end position="437"/>
    </location>
</feature>
<dbReference type="CDD" id="cd00833">
    <property type="entry name" value="PKS"/>
    <property type="match status" value="1"/>
</dbReference>
<dbReference type="SUPFAM" id="SSF52151">
    <property type="entry name" value="FabD/lysophospholipase-like"/>
    <property type="match status" value="1"/>
</dbReference>
<reference evidence="11 12" key="2">
    <citation type="journal article" date="2011" name="J. Antibiot.">
        <title>Furaquinocins I and J: novel polyketide isoprenoid hybrid compounds from Streptomyces reveromyceticus SN-593.</title>
        <authorList>
            <person name="Panthee S."/>
            <person name="Takahashi S."/>
            <person name="Takagi H."/>
            <person name="Nogawa T."/>
            <person name="Oowada E."/>
            <person name="Uramoto M."/>
            <person name="Osada H."/>
        </authorList>
    </citation>
    <scope>NUCLEOTIDE SEQUENCE [LARGE SCALE GENOMIC DNA]</scope>
    <source>
        <strain evidence="11 12">SN-593</strain>
    </source>
</reference>
<evidence type="ECO:0000256" key="6">
    <source>
        <dbReference type="ARBA" id="ARBA00023194"/>
    </source>
</evidence>
<dbReference type="GO" id="GO:0044550">
    <property type="term" value="P:secondary metabolite biosynthetic process"/>
    <property type="evidence" value="ECO:0007669"/>
    <property type="project" value="UniProtKB-ARBA"/>
</dbReference>
<dbReference type="InterPro" id="IPR013968">
    <property type="entry name" value="PKS_KR"/>
</dbReference>
<dbReference type="InterPro" id="IPR018201">
    <property type="entry name" value="Ketoacyl_synth_AS"/>
</dbReference>
<dbReference type="GO" id="GO:0005886">
    <property type="term" value="C:plasma membrane"/>
    <property type="evidence" value="ECO:0007669"/>
    <property type="project" value="TreeGrafter"/>
</dbReference>
<dbReference type="InterPro" id="IPR014043">
    <property type="entry name" value="Acyl_transferase_dom"/>
</dbReference>
<organism evidence="11 12">
    <name type="scientific">Actinacidiphila reveromycinica</name>
    <dbReference type="NCBI Taxonomy" id="659352"/>
    <lineage>
        <taxon>Bacteria</taxon>
        <taxon>Bacillati</taxon>
        <taxon>Actinomycetota</taxon>
        <taxon>Actinomycetes</taxon>
        <taxon>Kitasatosporales</taxon>
        <taxon>Streptomycetaceae</taxon>
        <taxon>Actinacidiphila</taxon>
    </lineage>
</organism>
<keyword evidence="7" id="KW-0012">Acyltransferase</keyword>
<dbReference type="InterPro" id="IPR050091">
    <property type="entry name" value="PKS_NRPS_Biosynth_Enz"/>
</dbReference>
<dbReference type="InterPro" id="IPR020806">
    <property type="entry name" value="PKS_PP-bd"/>
</dbReference>
<evidence type="ECO:0000256" key="1">
    <source>
        <dbReference type="ARBA" id="ARBA00001957"/>
    </source>
</evidence>
<evidence type="ECO:0000256" key="5">
    <source>
        <dbReference type="ARBA" id="ARBA00022679"/>
    </source>
</evidence>
<dbReference type="GO" id="GO:0031177">
    <property type="term" value="F:phosphopantetheine binding"/>
    <property type="evidence" value="ECO:0007669"/>
    <property type="project" value="InterPro"/>
</dbReference>
<dbReference type="Pfam" id="PF08659">
    <property type="entry name" value="KR"/>
    <property type="match status" value="1"/>
</dbReference>
<dbReference type="InterPro" id="IPR001227">
    <property type="entry name" value="Ac_transferase_dom_sf"/>
</dbReference>
<dbReference type="RefSeq" id="WP_202237855.1">
    <property type="nucleotide sequence ID" value="NZ_AP018365.1"/>
</dbReference>
<keyword evidence="6" id="KW-0045">Antibiotic biosynthesis</keyword>
<evidence type="ECO:0000313" key="12">
    <source>
        <dbReference type="Proteomes" id="UP000595703"/>
    </source>
</evidence>
<dbReference type="Pfam" id="PF00550">
    <property type="entry name" value="PP-binding"/>
    <property type="match status" value="1"/>
</dbReference>
<gene>
    <name evidence="11" type="ORF">RVR_9653</name>
</gene>
<dbReference type="SUPFAM" id="SSF51735">
    <property type="entry name" value="NAD(P)-binding Rossmann-fold domains"/>
    <property type="match status" value="2"/>
</dbReference>
<dbReference type="InterPro" id="IPR014030">
    <property type="entry name" value="Ketoacyl_synth_N"/>
</dbReference>
<feature type="region of interest" description="Disordered" evidence="8">
    <location>
        <begin position="1469"/>
        <end position="1500"/>
    </location>
</feature>
<sequence length="1534" mass="161110">MNGQKQNDAIPADIAVIGMGCRFPGADNPDQYWQNIREGVESIRFFDDDELRAAGVPAHMLASPRYVPASAALQEAEDFDADYFGYVAREAELMDPQHRLFLECALWAMEDAGYDPARYPGLVGVYAGSTMNTYLLVNLIGNRRMLDAVGDHATMIGNDKDYLALRVAYKLNLQGPAVSVQSACSTSLTAIHLAAQAILAGECDMAIAGGASLRMPHNAGYLQNATASEDGHCRSFDADSTGSVVGNGAGAVLLKHLDDALRDGDHIHAVIAGTSIGNDGRAKASFTAPGVDGQARAAAGAIASAGLTADVIDYVEAHGTGTPLGDPIEVAGLTKAYRLTTDRSNYCAIGSVKPNIGHLDAAAGVAGFIKTVMCLKNKSIPPVLHFRTPNPEIDFASGPFYVPTELLPMEGEPGRPRYASVHSLGMGGANAHVVLREAPDPVVGAPEPGSQLVVLSARSRPALAERMEQTARWMRENPGAVLADVAHTLQVGRTEHEYRASVVARDLADAASALGAKGSGRVRSSETADEAGSVVFLFPGQGSQSVGMGAELHRTEPVFRDAVDECLALMPAEVADRLRPLLLTRRDPSADGLTSTDLAQPALFTVEYALARLLLSYGVEPAAMLGHSIGEYVAATLAGVFSLADALSVVAARGRMVAALPGGSMLGVPLPEARVRELIGDRELSIAAVNGSALVSVAGTHQEVDDFEAQLRADGVVSRRLKVSHAFHSAMLDPVLADFTAEVAKAALTPPAIPVVSGVTGMPLTDEQATDPGYWARQLRETVRFADGLREAVAAPGRVLIEVGPGRQLSALAASELGARSAPVATLMPAADQRGSEQAALLDGLAELWHQGVRIDWEHTHRHPRLRVPLPTYPFQRTRCWIDAAPDDAAVALEEVPRGPEEWIHRPRWVELPRATGGTGTTATTGTDAVPGAVLVLSDRSGVGAALGERLTALGSRVTLVDAGADPGAALKTALDTPGSRPDVVVHLRALDAAPADTVEQEQAAGLRSLLDILPAGGARPPRLLHVTRHVFDVTGEDPVRPGLATAVGLCRVVPQETSWDCRVLELDPRDPGGRLPETVADLLAELGDTASQASPVALRGRNRFVRAHVRVHAGNQVPSAQGTHLLVGGLGMIGRTLAAEILRDPAAHVVLYDRADPAALAPTARRQLEELRALGGDRLTVRRGDAEDTGALTAAVHEAARPDGRLAGVVYTPGMSVTEGIRSVLDSSPELFAQHMATKMTGLHALDAALEDVAYDRCLIVGSLSSLLGGVGGAAYTAANWYADTYVALRNRTAARRWTNVQWEHWREADTAGLRDAADCGPQEARQLYRLLTAVREDGPFTVCAADPDLREALARQAEAGAGAAARPADDGPAAPSAGTAKARPKMSVPYVAPRDETEEYVAGLWRDLLGIDGIGVRDSFFELGGQSLLAMQLVGRLRDAHGIELPLGEIFQEATVATIAQLIRAAGETPPAGGPKAAPAAGQEPATEEEPAADVEVGEVASAELEALLNEIEGLSSADVEAALGAEGEEDA</sequence>
<dbReference type="InterPro" id="IPR057326">
    <property type="entry name" value="KR_dom"/>
</dbReference>
<feature type="region of interest" description="Disordered" evidence="8">
    <location>
        <begin position="1362"/>
        <end position="1387"/>
    </location>
</feature>
<keyword evidence="4" id="KW-0597">Phosphoprotein</keyword>
<evidence type="ECO:0000256" key="7">
    <source>
        <dbReference type="ARBA" id="ARBA00023315"/>
    </source>
</evidence>
<dbReference type="Gene3D" id="3.40.50.1820">
    <property type="entry name" value="alpha/beta hydrolase"/>
    <property type="match status" value="1"/>
</dbReference>
<proteinExistence type="inferred from homology"/>
<dbReference type="PANTHER" id="PTHR43775:SF37">
    <property type="entry name" value="SI:DKEY-61P9.11"/>
    <property type="match status" value="1"/>
</dbReference>
<dbReference type="Gene3D" id="3.30.70.3290">
    <property type="match status" value="1"/>
</dbReference>
<evidence type="ECO:0000259" key="10">
    <source>
        <dbReference type="PROSITE" id="PS52004"/>
    </source>
</evidence>
<evidence type="ECO:0000256" key="4">
    <source>
        <dbReference type="ARBA" id="ARBA00022553"/>
    </source>
</evidence>
<evidence type="ECO:0000256" key="8">
    <source>
        <dbReference type="SAM" id="MobiDB-lite"/>
    </source>
</evidence>
<reference evidence="11 12" key="1">
    <citation type="journal article" date="2010" name="J. Bacteriol.">
        <title>Biochemical characterization of a novel indole prenyltransferase from Streptomyces sp. SN-593.</title>
        <authorList>
            <person name="Takahashi S."/>
            <person name="Takagi H."/>
            <person name="Toyoda A."/>
            <person name="Uramoto M."/>
            <person name="Nogawa T."/>
            <person name="Ueki M."/>
            <person name="Sakaki Y."/>
            <person name="Osada H."/>
        </authorList>
    </citation>
    <scope>NUCLEOTIDE SEQUENCE [LARGE SCALE GENOMIC DNA]</scope>
    <source>
        <strain evidence="11 12">SN-593</strain>
    </source>
</reference>
<dbReference type="SUPFAM" id="SSF47336">
    <property type="entry name" value="ACP-like"/>
    <property type="match status" value="1"/>
</dbReference>
<dbReference type="SMART" id="SM00825">
    <property type="entry name" value="PKS_KS"/>
    <property type="match status" value="1"/>
</dbReference>
<dbReference type="SMART" id="SM00823">
    <property type="entry name" value="PKS_PP"/>
    <property type="match status" value="1"/>
</dbReference>
<dbReference type="FunFam" id="1.10.1200.10:FF:000016">
    <property type="entry name" value="Non-ribosomal peptide synthase"/>
    <property type="match status" value="1"/>
</dbReference>
<dbReference type="KEGG" id="arev:RVR_9653"/>
<dbReference type="SMART" id="SM00827">
    <property type="entry name" value="PKS_AT"/>
    <property type="match status" value="1"/>
</dbReference>
<evidence type="ECO:0000259" key="9">
    <source>
        <dbReference type="PROSITE" id="PS50075"/>
    </source>
</evidence>